<feature type="chain" id="PRO_5009526981" description="PEP-CTERM protein-sorting domain-containing protein" evidence="1">
    <location>
        <begin position="25"/>
        <end position="273"/>
    </location>
</feature>
<reference evidence="2 3" key="1">
    <citation type="journal article" date="2016" name="Nat. Commun.">
        <title>Thousands of microbial genomes shed light on interconnected biogeochemical processes in an aquifer system.</title>
        <authorList>
            <person name="Anantharaman K."/>
            <person name="Brown C.T."/>
            <person name="Hug L.A."/>
            <person name="Sharon I."/>
            <person name="Castelle C.J."/>
            <person name="Probst A.J."/>
            <person name="Thomas B.C."/>
            <person name="Singh A."/>
            <person name="Wilkins M.J."/>
            <person name="Karaoz U."/>
            <person name="Brodie E.L."/>
            <person name="Williams K.H."/>
            <person name="Hubbard S.S."/>
            <person name="Banfield J.F."/>
        </authorList>
    </citation>
    <scope>NUCLEOTIDE SEQUENCE [LARGE SCALE GENOMIC DNA]</scope>
</reference>
<comment type="caution">
    <text evidence="2">The sequence shown here is derived from an EMBL/GenBank/DDBJ whole genome shotgun (WGS) entry which is preliminary data.</text>
</comment>
<evidence type="ECO:0008006" key="4">
    <source>
        <dbReference type="Google" id="ProtNLM"/>
    </source>
</evidence>
<gene>
    <name evidence="2" type="ORF">A3A87_03965</name>
</gene>
<keyword evidence="1" id="KW-0732">Signal</keyword>
<organism evidence="2 3">
    <name type="scientific">Candidatus Muproteobacteria bacterium RIFCSPLOWO2_01_FULL_60_18</name>
    <dbReference type="NCBI Taxonomy" id="1817768"/>
    <lineage>
        <taxon>Bacteria</taxon>
        <taxon>Pseudomonadati</taxon>
        <taxon>Pseudomonadota</taxon>
        <taxon>Candidatus Muproteobacteria</taxon>
    </lineage>
</organism>
<dbReference type="Proteomes" id="UP000179037">
    <property type="component" value="Unassembled WGS sequence"/>
</dbReference>
<name>A0A1F6U5X6_9PROT</name>
<evidence type="ECO:0000256" key="1">
    <source>
        <dbReference type="SAM" id="SignalP"/>
    </source>
</evidence>
<accession>A0A1F6U5X6</accession>
<evidence type="ECO:0000313" key="3">
    <source>
        <dbReference type="Proteomes" id="UP000179037"/>
    </source>
</evidence>
<proteinExistence type="predicted"/>
<dbReference type="EMBL" id="MFTC01000008">
    <property type="protein sequence ID" value="OGI52761.1"/>
    <property type="molecule type" value="Genomic_DNA"/>
</dbReference>
<dbReference type="AlphaFoldDB" id="A0A1F6U5X6"/>
<protein>
    <recommendedName>
        <fullName evidence="4">PEP-CTERM protein-sorting domain-containing protein</fullName>
    </recommendedName>
</protein>
<evidence type="ECO:0000313" key="2">
    <source>
        <dbReference type="EMBL" id="OGI52761.1"/>
    </source>
</evidence>
<sequence length="273" mass="29356">MRNIKLIVVFLLGLSFLAAGTSRASPAKFVIPDAFPGNFRIDFLGTDFKLWGNSSGTLSTESTIDFSVGTETSSGSGIYNISVAPGGFQFLGFGPGFGLLFDAYGAGTGTGTFDTSTGDWVVDMPTLFVNYWYDEFGNKNGNGMRLDFHLTTSNIWIPTDGNNPGYWTTTASPMVLDVNSPQPWGDLHLVAGGLVPYANTLSLTYDWGLINTIAANYSSWQIDTNPWVGIQYEFDIYGNDPVVSAVPVPAAMWLFGSGLAGLFGLARRSAWPA</sequence>
<feature type="signal peptide" evidence="1">
    <location>
        <begin position="1"/>
        <end position="24"/>
    </location>
</feature>